<proteinExistence type="predicted"/>
<evidence type="ECO:0008006" key="3">
    <source>
        <dbReference type="Google" id="ProtNLM"/>
    </source>
</evidence>
<dbReference type="Proteomes" id="UP001332243">
    <property type="component" value="Unassembled WGS sequence"/>
</dbReference>
<accession>A0ABU7RTZ8</accession>
<dbReference type="EMBL" id="JAZGQK010000012">
    <property type="protein sequence ID" value="MEE6259984.1"/>
    <property type="molecule type" value="Genomic_DNA"/>
</dbReference>
<sequence length="152" mass="16841">MGNEPLWRRPGRRPSRTRGMLSLVAAGLFLCCVGAAGLGAWNYQHVRESSSAAQREAEAFLGEVVGGDPDGAYDRLCGDTRERWSRAEFVRRLSVPPTISRYDIDDVSVASDQGQLRATVVAKLTRRSGAVDQREMPMVRDGDRWRVCGDPF</sequence>
<comment type="caution">
    <text evidence="1">The sequence shown here is derived from an EMBL/GenBank/DDBJ whole genome shotgun (WGS) entry which is preliminary data.</text>
</comment>
<evidence type="ECO:0000313" key="1">
    <source>
        <dbReference type="EMBL" id="MEE6259984.1"/>
    </source>
</evidence>
<dbReference type="RefSeq" id="WP_331215091.1">
    <property type="nucleotide sequence ID" value="NZ_JAZGQK010000012.1"/>
</dbReference>
<reference evidence="1 2" key="1">
    <citation type="submission" date="2024-01" db="EMBL/GenBank/DDBJ databases">
        <title>Genome insights into Plantactinospora sonchi sp. nov.</title>
        <authorList>
            <person name="Wang L."/>
        </authorList>
    </citation>
    <scope>NUCLEOTIDE SEQUENCE [LARGE SCALE GENOMIC DNA]</scope>
    <source>
        <strain evidence="1 2">NEAU-QY2</strain>
    </source>
</reference>
<gene>
    <name evidence="1" type="ORF">V1633_15950</name>
</gene>
<name>A0ABU7RTZ8_9ACTN</name>
<evidence type="ECO:0000313" key="2">
    <source>
        <dbReference type="Proteomes" id="UP001332243"/>
    </source>
</evidence>
<organism evidence="1 2">
    <name type="scientific">Plantactinospora sonchi</name>
    <dbReference type="NCBI Taxonomy" id="1544735"/>
    <lineage>
        <taxon>Bacteria</taxon>
        <taxon>Bacillati</taxon>
        <taxon>Actinomycetota</taxon>
        <taxon>Actinomycetes</taxon>
        <taxon>Micromonosporales</taxon>
        <taxon>Micromonosporaceae</taxon>
        <taxon>Plantactinospora</taxon>
    </lineage>
</organism>
<keyword evidence="2" id="KW-1185">Reference proteome</keyword>
<protein>
    <recommendedName>
        <fullName evidence="3">DUF4878 domain-containing protein</fullName>
    </recommendedName>
</protein>